<proteinExistence type="predicted"/>
<feature type="region of interest" description="Disordered" evidence="5">
    <location>
        <begin position="302"/>
        <end position="349"/>
    </location>
</feature>
<name>A0A4P9XPE0_9FUNG</name>
<evidence type="ECO:0000256" key="5">
    <source>
        <dbReference type="SAM" id="MobiDB-lite"/>
    </source>
</evidence>
<keyword evidence="7" id="KW-1185">Reference proteome</keyword>
<accession>A0A4P9XPE0</accession>
<dbReference type="OrthoDB" id="5836119at2759"/>
<feature type="region of interest" description="Disordered" evidence="5">
    <location>
        <begin position="1"/>
        <end position="90"/>
    </location>
</feature>
<dbReference type="Pfam" id="PF05132">
    <property type="entry name" value="RNA_pol_Rpc4"/>
    <property type="match status" value="1"/>
</dbReference>
<keyword evidence="2" id="KW-0240">DNA-directed RNA polymerase</keyword>
<dbReference type="EMBL" id="KZ992663">
    <property type="protein sequence ID" value="RKP07865.1"/>
    <property type="molecule type" value="Genomic_DNA"/>
</dbReference>
<dbReference type="GO" id="GO:0003677">
    <property type="term" value="F:DNA binding"/>
    <property type="evidence" value="ECO:0007669"/>
    <property type="project" value="InterPro"/>
</dbReference>
<evidence type="ECO:0000313" key="7">
    <source>
        <dbReference type="Proteomes" id="UP000271241"/>
    </source>
</evidence>
<dbReference type="STRING" id="78915.A0A4P9XPE0"/>
<dbReference type="Proteomes" id="UP000271241">
    <property type="component" value="Unassembled WGS sequence"/>
</dbReference>
<dbReference type="PANTHER" id="PTHR13408">
    <property type="entry name" value="DNA-DIRECTED RNA POLYMERASE III"/>
    <property type="match status" value="1"/>
</dbReference>
<sequence>MADAGDQKNSDAGTPAGRLPPLRPGKDYTLGGKQKTKFMPTVPTKRNKKEAATTSEQAGNRGERGRGRGRGGRGGRGGGAGRGRGGLLDQPATATGFLAMGPSNLAGSRMGRAAAAGAGGGFGSSSSGLAGSSSVGAMADFDAAMSAGTARFTPDLWAPVAYDAYRPAGAGRGRRTRGHAVKEEGAIKAEAATADVHMSTEGLSVKAEPQDDAMTAEQLLQTTAEDDTLVKLEEDEDDAETESDTRPVPLPAADLLYPRFRDDTMEFPRNSAGEESLFFFQLPTVMPEFERPPAAVHVMDVDEDSTKQGPDAADKDALPPIKAEPQDAPVKQENDTEQTPQAQSTPSHALEGRVGKLVVYKSGRMSLWLGDIEMEVTSGASCAFPQEIVAINTVQKTVGVLGTVASRFVCTPEMATMLDEDADMDHTGSF</sequence>
<protein>
    <submittedName>
        <fullName evidence="6">RNA polymerase III RPC4-domain-containing protein</fullName>
    </submittedName>
</protein>
<feature type="compositionally biased region" description="Polar residues" evidence="5">
    <location>
        <begin position="337"/>
        <end position="347"/>
    </location>
</feature>
<evidence type="ECO:0000256" key="2">
    <source>
        <dbReference type="ARBA" id="ARBA00022478"/>
    </source>
</evidence>
<dbReference type="GO" id="GO:0042797">
    <property type="term" value="P:tRNA transcription by RNA polymerase III"/>
    <property type="evidence" value="ECO:0007669"/>
    <property type="project" value="TreeGrafter"/>
</dbReference>
<keyword evidence="4" id="KW-0539">Nucleus</keyword>
<keyword evidence="3" id="KW-0804">Transcription</keyword>
<feature type="compositionally biased region" description="Gly residues" evidence="5">
    <location>
        <begin position="74"/>
        <end position="86"/>
    </location>
</feature>
<reference evidence="7" key="1">
    <citation type="journal article" date="2018" name="Nat. Microbiol.">
        <title>Leveraging single-cell genomics to expand the fungal tree of life.</title>
        <authorList>
            <person name="Ahrendt S.R."/>
            <person name="Quandt C.A."/>
            <person name="Ciobanu D."/>
            <person name="Clum A."/>
            <person name="Salamov A."/>
            <person name="Andreopoulos B."/>
            <person name="Cheng J.F."/>
            <person name="Woyke T."/>
            <person name="Pelin A."/>
            <person name="Henrissat B."/>
            <person name="Reynolds N.K."/>
            <person name="Benny G.L."/>
            <person name="Smith M.E."/>
            <person name="James T.Y."/>
            <person name="Grigoriev I.V."/>
        </authorList>
    </citation>
    <scope>NUCLEOTIDE SEQUENCE [LARGE SCALE GENOMIC DNA]</scope>
    <source>
        <strain evidence="7">RSA 1356</strain>
    </source>
</reference>
<comment type="subcellular location">
    <subcellularLocation>
        <location evidence="1">Nucleus</location>
    </subcellularLocation>
</comment>
<gene>
    <name evidence="6" type="ORF">THASP1DRAFT_30320</name>
</gene>
<organism evidence="6 7">
    <name type="scientific">Thamnocephalis sphaerospora</name>
    <dbReference type="NCBI Taxonomy" id="78915"/>
    <lineage>
        <taxon>Eukaryota</taxon>
        <taxon>Fungi</taxon>
        <taxon>Fungi incertae sedis</taxon>
        <taxon>Zoopagomycota</taxon>
        <taxon>Zoopagomycotina</taxon>
        <taxon>Zoopagomycetes</taxon>
        <taxon>Zoopagales</taxon>
        <taxon>Sigmoideomycetaceae</taxon>
        <taxon>Thamnocephalis</taxon>
    </lineage>
</organism>
<dbReference type="GO" id="GO:0005666">
    <property type="term" value="C:RNA polymerase III complex"/>
    <property type="evidence" value="ECO:0007669"/>
    <property type="project" value="InterPro"/>
</dbReference>
<dbReference type="InterPro" id="IPR007811">
    <property type="entry name" value="RPC4"/>
</dbReference>
<dbReference type="PANTHER" id="PTHR13408:SF0">
    <property type="entry name" value="DNA-DIRECTED RNA POLYMERASE III SUBUNIT RPC4"/>
    <property type="match status" value="1"/>
</dbReference>
<evidence type="ECO:0000313" key="6">
    <source>
        <dbReference type="EMBL" id="RKP07865.1"/>
    </source>
</evidence>
<dbReference type="AlphaFoldDB" id="A0A4P9XPE0"/>
<evidence type="ECO:0000256" key="1">
    <source>
        <dbReference type="ARBA" id="ARBA00004123"/>
    </source>
</evidence>
<evidence type="ECO:0000256" key="4">
    <source>
        <dbReference type="ARBA" id="ARBA00023242"/>
    </source>
</evidence>
<evidence type="ECO:0000256" key="3">
    <source>
        <dbReference type="ARBA" id="ARBA00023163"/>
    </source>
</evidence>